<feature type="domain" description="MYND-type" evidence="6">
    <location>
        <begin position="839"/>
        <end position="882"/>
    </location>
</feature>
<evidence type="ECO:0000256" key="4">
    <source>
        <dbReference type="PROSITE-ProRule" id="PRU00134"/>
    </source>
</evidence>
<dbReference type="GO" id="GO:0008270">
    <property type="term" value="F:zinc ion binding"/>
    <property type="evidence" value="ECO:0007669"/>
    <property type="project" value="UniProtKB-KW"/>
</dbReference>
<reference evidence="8" key="1">
    <citation type="submission" date="2022-11" db="UniProtKB">
        <authorList>
            <consortium name="WormBaseParasite"/>
        </authorList>
    </citation>
    <scope>IDENTIFICATION</scope>
</reference>
<feature type="compositionally biased region" description="Basic and acidic residues" evidence="5">
    <location>
        <begin position="570"/>
        <end position="586"/>
    </location>
</feature>
<feature type="region of interest" description="Disordered" evidence="5">
    <location>
        <begin position="563"/>
        <end position="610"/>
    </location>
</feature>
<sequence>EWDRIERERRAYEEAELEKRRELERIERERLERERLEAERLERERLERQKQELERIEKQRLEQERIERERLEIERLEIERIERIKREKREQDEREKERQRQEAARLQKVREELEKAERERLELERQARELYEPAILARERRDQERREERDRERQRQEEERLEQERRQRERVEAQQRERERQMQEQQERDRLAQLEAQAAERRAHRALEERQQRERLEIERRAEELKEFERLEQEKRERERAAEESRLAELRDQEQRMAAERERERREAQEREERRQREGWRSREMLEQLARERDEKAAWEAERRRLLEEHEIQERKRQGLTSKETLERLTRKPYYSRENLADYPDLTTKVERQVIERVDRTLWTDTTDTRPASHNGLTPIYYGGPGSNGMPPPLYGGDLGGQQLPPTEGEEYTGGGGREPSRLYQSRADEQDWLRRGASSRTSKYRQRMERARKEFITGTPSEYPPSSYDPLLDRYRKSTEDLLYGRRPPSEYRGPLLQRFNSREFSHPPEPTIGLASARRSLAHYYRLKKPPSYWSHTGLDITELNEGFALEEDFHRSKSVLDSYSPTSRERLSRREYTEQESTHTRSKSADYLMDPRRPREEPTIPENDLQKGLLGEHELRFRKSTERMQVPDWYRDYYRQQQPPIGPPSATTSGVFSAGTAPTVSTGYPYTRQEPPPPISSLYGKETSRPWQYTQQPLPPPTTIYGSPPLVGISFPAGMFDKYKEEIEDLRRSRGSLHQLEVQTLAYPQGSHLPGYTVSTVPSEWRMAPKERQNSRVVEVVDTFVDRPAATDGQQPPLGKRYGGRVTLEEALMDKLAEQPQLAEQLLRNVLIYVRCANCQLIRPLPEARGHYCWCRHCYTYYCSRSCRQRDWERHRDKCSFARINSLCKEVIMKVRRDPETQFHMSRVAREGFRREGRGSVNIRLISAYSAQLYLEKGWQISARHDPNQLLFYYPIQALIDQRKEPSLIQLCRKYNPSEKFILSVSIIADVEQCPETPPPLEPTNNDKNNNFNKNIREGFGQEFVYGTAVPTNV</sequence>
<evidence type="ECO:0000256" key="2">
    <source>
        <dbReference type="ARBA" id="ARBA00022771"/>
    </source>
</evidence>
<evidence type="ECO:0000256" key="1">
    <source>
        <dbReference type="ARBA" id="ARBA00022723"/>
    </source>
</evidence>
<dbReference type="PANTHER" id="PTHR21517">
    <property type="entry name" value="APICAL JUNCTION COMPONENT 1 HOMOLOG"/>
    <property type="match status" value="1"/>
</dbReference>
<dbReference type="PANTHER" id="PTHR21517:SF3">
    <property type="entry name" value="APICAL JUNCTION COMPONENT 1 HOMOLOG"/>
    <property type="match status" value="1"/>
</dbReference>
<dbReference type="InterPro" id="IPR038825">
    <property type="entry name" value="Apical_junction"/>
</dbReference>
<keyword evidence="2 4" id="KW-0863">Zinc-finger</keyword>
<dbReference type="Pfam" id="PF26649">
    <property type="entry name" value="Ajm-1"/>
    <property type="match status" value="1"/>
</dbReference>
<evidence type="ECO:0000313" key="8">
    <source>
        <dbReference type="WBParaSite" id="scaffold2400_cov239.g4794"/>
    </source>
</evidence>
<feature type="region of interest" description="Disordered" evidence="5">
    <location>
        <begin position="140"/>
        <end position="208"/>
    </location>
</feature>
<keyword evidence="3" id="KW-0862">Zinc</keyword>
<dbReference type="GO" id="GO:0043296">
    <property type="term" value="C:apical junction complex"/>
    <property type="evidence" value="ECO:0007669"/>
    <property type="project" value="TreeGrafter"/>
</dbReference>
<accession>A0A915M367</accession>
<evidence type="ECO:0000313" key="7">
    <source>
        <dbReference type="Proteomes" id="UP000887561"/>
    </source>
</evidence>
<dbReference type="InterPro" id="IPR058586">
    <property type="entry name" value="Ajm-1"/>
</dbReference>
<feature type="compositionally biased region" description="Basic and acidic residues" evidence="5">
    <location>
        <begin position="596"/>
        <end position="605"/>
    </location>
</feature>
<feature type="region of interest" description="Disordered" evidence="5">
    <location>
        <begin position="232"/>
        <end position="277"/>
    </location>
</feature>
<evidence type="ECO:0000256" key="3">
    <source>
        <dbReference type="ARBA" id="ARBA00022833"/>
    </source>
</evidence>
<dbReference type="SUPFAM" id="SSF144232">
    <property type="entry name" value="HIT/MYND zinc finger-like"/>
    <property type="match status" value="1"/>
</dbReference>
<name>A0A915M367_MELJA</name>
<proteinExistence type="predicted"/>
<dbReference type="InterPro" id="IPR002893">
    <property type="entry name" value="Znf_MYND"/>
</dbReference>
<dbReference type="GO" id="GO:0045216">
    <property type="term" value="P:cell-cell junction organization"/>
    <property type="evidence" value="ECO:0007669"/>
    <property type="project" value="InterPro"/>
</dbReference>
<evidence type="ECO:0000256" key="5">
    <source>
        <dbReference type="SAM" id="MobiDB-lite"/>
    </source>
</evidence>
<dbReference type="GO" id="GO:0005886">
    <property type="term" value="C:plasma membrane"/>
    <property type="evidence" value="ECO:0007669"/>
    <property type="project" value="TreeGrafter"/>
</dbReference>
<keyword evidence="7" id="KW-1185">Reference proteome</keyword>
<dbReference type="Proteomes" id="UP000887561">
    <property type="component" value="Unplaced"/>
</dbReference>
<organism evidence="7 8">
    <name type="scientific">Meloidogyne javanica</name>
    <name type="common">Root-knot nematode worm</name>
    <dbReference type="NCBI Taxonomy" id="6303"/>
    <lineage>
        <taxon>Eukaryota</taxon>
        <taxon>Metazoa</taxon>
        <taxon>Ecdysozoa</taxon>
        <taxon>Nematoda</taxon>
        <taxon>Chromadorea</taxon>
        <taxon>Rhabditida</taxon>
        <taxon>Tylenchina</taxon>
        <taxon>Tylenchomorpha</taxon>
        <taxon>Tylenchoidea</taxon>
        <taxon>Meloidogynidae</taxon>
        <taxon>Meloidogyninae</taxon>
        <taxon>Meloidogyne</taxon>
        <taxon>Meloidogyne incognita group</taxon>
    </lineage>
</organism>
<dbReference type="WBParaSite" id="scaffold2400_cov239.g4794">
    <property type="protein sequence ID" value="scaffold2400_cov239.g4794"/>
    <property type="gene ID" value="scaffold2400_cov239.g4794"/>
</dbReference>
<dbReference type="PROSITE" id="PS50865">
    <property type="entry name" value="ZF_MYND_2"/>
    <property type="match status" value="1"/>
</dbReference>
<evidence type="ECO:0000259" key="6">
    <source>
        <dbReference type="PROSITE" id="PS50865"/>
    </source>
</evidence>
<feature type="region of interest" description="Disordered" evidence="5">
    <location>
        <begin position="395"/>
        <end position="423"/>
    </location>
</feature>
<keyword evidence="1" id="KW-0479">Metal-binding</keyword>
<dbReference type="AlphaFoldDB" id="A0A915M367"/>
<protein>
    <submittedName>
        <fullName evidence="8">MYND-type domain-containing protein</fullName>
    </submittedName>
</protein>